<dbReference type="InterPro" id="IPR007541">
    <property type="entry name" value="Uncharacterised_BSP"/>
</dbReference>
<keyword evidence="3" id="KW-1185">Reference proteome</keyword>
<reference evidence="2 3" key="1">
    <citation type="journal article" date="2022" name="G3 (Bethesda)">
        <title>Whole-genome sequence and methylome profiling of the almond [Prunus dulcis (Mill.) D.A. Webb] cultivar 'Nonpareil'.</title>
        <authorList>
            <person name="D'Amico-Willman K.M."/>
            <person name="Ouma W.Z."/>
            <person name="Meulia T."/>
            <person name="Sideli G.M."/>
            <person name="Gradziel T.M."/>
            <person name="Fresnedo-Ramirez J."/>
        </authorList>
    </citation>
    <scope>NUCLEOTIDE SEQUENCE [LARGE SCALE GENOMIC DNA]</scope>
    <source>
        <strain evidence="2">Clone GOH B32 T37-40</strain>
    </source>
</reference>
<comment type="caution">
    <text evidence="2">The sequence shown here is derived from an EMBL/GenBank/DDBJ whole genome shotgun (WGS) entry which is preliminary data.</text>
</comment>
<evidence type="ECO:0000313" key="3">
    <source>
        <dbReference type="Proteomes" id="UP001054821"/>
    </source>
</evidence>
<dbReference type="Pfam" id="PF04450">
    <property type="entry name" value="BSP"/>
    <property type="match status" value="2"/>
</dbReference>
<proteinExistence type="predicted"/>
<dbReference type="AlphaFoldDB" id="A0AAD4YMQ5"/>
<organism evidence="2 3">
    <name type="scientific">Prunus dulcis</name>
    <name type="common">Almond</name>
    <name type="synonym">Amygdalus dulcis</name>
    <dbReference type="NCBI Taxonomy" id="3755"/>
    <lineage>
        <taxon>Eukaryota</taxon>
        <taxon>Viridiplantae</taxon>
        <taxon>Streptophyta</taxon>
        <taxon>Embryophyta</taxon>
        <taxon>Tracheophyta</taxon>
        <taxon>Spermatophyta</taxon>
        <taxon>Magnoliopsida</taxon>
        <taxon>eudicotyledons</taxon>
        <taxon>Gunneridae</taxon>
        <taxon>Pentapetalae</taxon>
        <taxon>rosids</taxon>
        <taxon>fabids</taxon>
        <taxon>Rosales</taxon>
        <taxon>Rosaceae</taxon>
        <taxon>Amygdaloideae</taxon>
        <taxon>Amygdaleae</taxon>
        <taxon>Prunus</taxon>
    </lineage>
</organism>
<dbReference type="EMBL" id="JAJFAZ020000008">
    <property type="protein sequence ID" value="KAI5314755.1"/>
    <property type="molecule type" value="Genomic_DNA"/>
</dbReference>
<gene>
    <name evidence="2" type="ORF">L3X38_043931</name>
</gene>
<feature type="chain" id="PRO_5042118588" evidence="1">
    <location>
        <begin position="21"/>
        <end position="410"/>
    </location>
</feature>
<feature type="signal peptide" evidence="1">
    <location>
        <begin position="1"/>
        <end position="20"/>
    </location>
</feature>
<sequence length="410" mass="46994">MVRSIYVLCFITLAAGLVHGAYDMEYFVNDVTSGIHNQDRFEQEIGVNYCMKTLISATEFIWDLFQQSTPEDRKSVQNITLTIEDMKGEAYTNTSNNEIHVSAGYILSYPAADVEGQRNEMNGVIYHQLTHDLWDIVEDGYEEQEISKAGKETQEKQQTYKENKKKDAKALFLIQQGVSKNLFPRLLPATTSKQAWEILKIEFKGSEKVISIKLQSLWREFDNLLMKDTESIQVFFTKVSGIVNQIKCYGDTIPDKKIVEKTLRSLPPKYDHVAAAIEESKDLSTLSLHELIGSLEAHEKRINRSTEQSVEQAFQSKAPRGLVEGIADYVRMKSGFIPSQWAQPGVGDRWDQGYDVTARFLEYLESLRNGFVTELNKKMRLGYSDDDFVQLLGKNVGQLWTEYKLRYAKR</sequence>
<dbReference type="PANTHER" id="PTHR33321">
    <property type="match status" value="1"/>
</dbReference>
<evidence type="ECO:0000313" key="2">
    <source>
        <dbReference type="EMBL" id="KAI5314755.1"/>
    </source>
</evidence>
<keyword evidence="1" id="KW-0732">Signal</keyword>
<dbReference type="PANTHER" id="PTHR33321:SF12">
    <property type="entry name" value="PLANT BASIC SECRETORY PROTEIN (BSP) FAMILY PROTEIN"/>
    <property type="match status" value="1"/>
</dbReference>
<evidence type="ECO:0000256" key="1">
    <source>
        <dbReference type="SAM" id="SignalP"/>
    </source>
</evidence>
<accession>A0AAD4YMQ5</accession>
<protein>
    <submittedName>
        <fullName evidence="2">Uncharacterized protein</fullName>
    </submittedName>
</protein>
<dbReference type="Proteomes" id="UP001054821">
    <property type="component" value="Chromosome 8"/>
</dbReference>
<name>A0AAD4YMQ5_PRUDU</name>